<dbReference type="InterPro" id="IPR036047">
    <property type="entry name" value="F-box-like_dom_sf"/>
</dbReference>
<dbReference type="EMBL" id="PQIB02000016">
    <property type="protein sequence ID" value="RLM60938.1"/>
    <property type="molecule type" value="Genomic_DNA"/>
</dbReference>
<accession>A0A3L6PM87</accession>
<evidence type="ECO:0000313" key="4">
    <source>
        <dbReference type="Proteomes" id="UP000275267"/>
    </source>
</evidence>
<proteinExistence type="predicted"/>
<dbReference type="OrthoDB" id="2095648at2759"/>
<dbReference type="SUPFAM" id="SSF52047">
    <property type="entry name" value="RNI-like"/>
    <property type="match status" value="1"/>
</dbReference>
<organism evidence="3 4">
    <name type="scientific">Panicum miliaceum</name>
    <name type="common">Proso millet</name>
    <name type="synonym">Broomcorn millet</name>
    <dbReference type="NCBI Taxonomy" id="4540"/>
    <lineage>
        <taxon>Eukaryota</taxon>
        <taxon>Viridiplantae</taxon>
        <taxon>Streptophyta</taxon>
        <taxon>Embryophyta</taxon>
        <taxon>Tracheophyta</taxon>
        <taxon>Spermatophyta</taxon>
        <taxon>Magnoliopsida</taxon>
        <taxon>Liliopsida</taxon>
        <taxon>Poales</taxon>
        <taxon>Poaceae</taxon>
        <taxon>PACMAD clade</taxon>
        <taxon>Panicoideae</taxon>
        <taxon>Panicodae</taxon>
        <taxon>Paniceae</taxon>
        <taxon>Panicinae</taxon>
        <taxon>Panicum</taxon>
        <taxon>Panicum sect. Panicum</taxon>
    </lineage>
</organism>
<sequence>MEGQEEKAYVSKLRIRYQNAELLPHFPPPPPYSRKACPNPPSLHLPRTPTRCRPPPPLAVAAANKPAPPAAHPEAVGRATAPAPAAGPRLPPPEGFARRELDPAPDAAPVERARDRVAAPRLPPPAAFARGPGPAPRVAPPNPSPPDPQARLPTPPPSSSRRRRRNADEARDWASLPRAALVAVFVKLDHIEILTGAGQACRSWRRAARDDPSLWRRVDMRGHADLFNQVNLHGMAQAAVRSATASARPSGASMPATTTSSCSSASSWAPSLKSLRLISCFDVSNEGFAEAIKKLPLLEELDLSLSSNVFGQEVFETVGKSCPQLKRFRLSERSFYSFEDVDYNKDGEALGIATMTGLHSLQIFGNNLTNAGLTVILDNCNQLESLDIRHCFNVEMDNTLRAKCAGIKMMRLPDDSTDDYDFIVSAPVWADHSQSEDDSDDGYMGSDVYYELDTDLDDDDDIYDPSNYI</sequence>
<dbReference type="Gene3D" id="1.20.1280.50">
    <property type="match status" value="1"/>
</dbReference>
<comment type="caution">
    <text evidence="3">The sequence shown here is derived from an EMBL/GenBank/DDBJ whole genome shotgun (WGS) entry which is preliminary data.</text>
</comment>
<dbReference type="Gene3D" id="3.80.10.10">
    <property type="entry name" value="Ribonuclease Inhibitor"/>
    <property type="match status" value="1"/>
</dbReference>
<keyword evidence="4" id="KW-1185">Reference proteome</keyword>
<dbReference type="AlphaFoldDB" id="A0A3L6PM87"/>
<evidence type="ECO:0000313" key="3">
    <source>
        <dbReference type="EMBL" id="RLM60938.1"/>
    </source>
</evidence>
<feature type="domain" description="F-box" evidence="2">
    <location>
        <begin position="170"/>
        <end position="218"/>
    </location>
</feature>
<feature type="compositionally biased region" description="Pro residues" evidence="1">
    <location>
        <begin position="133"/>
        <end position="158"/>
    </location>
</feature>
<dbReference type="InterPro" id="IPR032675">
    <property type="entry name" value="LRR_dom_sf"/>
</dbReference>
<name>A0A3L6PM87_PANMI</name>
<feature type="compositionally biased region" description="Pro residues" evidence="1">
    <location>
        <begin position="25"/>
        <end position="43"/>
    </location>
</feature>
<feature type="region of interest" description="Disordered" evidence="1">
    <location>
        <begin position="22"/>
        <end position="171"/>
    </location>
</feature>
<dbReference type="STRING" id="4540.A0A3L6PM87"/>
<dbReference type="SUPFAM" id="SSF81383">
    <property type="entry name" value="F-box domain"/>
    <property type="match status" value="1"/>
</dbReference>
<dbReference type="Proteomes" id="UP000275267">
    <property type="component" value="Unassembled WGS sequence"/>
</dbReference>
<dbReference type="PROSITE" id="PS50181">
    <property type="entry name" value="FBOX"/>
    <property type="match status" value="1"/>
</dbReference>
<reference evidence="4" key="1">
    <citation type="journal article" date="2019" name="Nat. Commun.">
        <title>The genome of broomcorn millet.</title>
        <authorList>
            <person name="Zou C."/>
            <person name="Miki D."/>
            <person name="Li D."/>
            <person name="Tang Q."/>
            <person name="Xiao L."/>
            <person name="Rajput S."/>
            <person name="Deng P."/>
            <person name="Jia W."/>
            <person name="Huang R."/>
            <person name="Zhang M."/>
            <person name="Sun Y."/>
            <person name="Hu J."/>
            <person name="Fu X."/>
            <person name="Schnable P.S."/>
            <person name="Li F."/>
            <person name="Zhang H."/>
            <person name="Feng B."/>
            <person name="Zhu X."/>
            <person name="Liu R."/>
            <person name="Schnable J.C."/>
            <person name="Zhu J.-K."/>
            <person name="Zhang H."/>
        </authorList>
    </citation>
    <scope>NUCLEOTIDE SEQUENCE [LARGE SCALE GENOMIC DNA]</scope>
</reference>
<evidence type="ECO:0000256" key="1">
    <source>
        <dbReference type="SAM" id="MobiDB-lite"/>
    </source>
</evidence>
<feature type="compositionally biased region" description="Low complexity" evidence="1">
    <location>
        <begin position="72"/>
        <end position="88"/>
    </location>
</feature>
<dbReference type="Pfam" id="PF12937">
    <property type="entry name" value="F-box-like"/>
    <property type="match status" value="1"/>
</dbReference>
<dbReference type="InterPro" id="IPR001810">
    <property type="entry name" value="F-box_dom"/>
</dbReference>
<protein>
    <submittedName>
        <fullName evidence="3">F-box/LRR-repeat protein 9</fullName>
    </submittedName>
</protein>
<dbReference type="PANTHER" id="PTHR38926">
    <property type="entry name" value="F-BOX DOMAIN CONTAINING PROTEIN, EXPRESSED"/>
    <property type="match status" value="1"/>
</dbReference>
<dbReference type="PANTHER" id="PTHR38926:SF74">
    <property type="entry name" value="OS08G0193600 PROTEIN"/>
    <property type="match status" value="1"/>
</dbReference>
<gene>
    <name evidence="3" type="ORF">C2845_PM14G04710</name>
</gene>
<feature type="compositionally biased region" description="Basic and acidic residues" evidence="1">
    <location>
        <begin position="109"/>
        <end position="118"/>
    </location>
</feature>
<dbReference type="FunFam" id="1.20.1280.50:FF:000037">
    <property type="entry name" value="F-box protein SKIP19"/>
    <property type="match status" value="1"/>
</dbReference>
<evidence type="ECO:0000259" key="2">
    <source>
        <dbReference type="PROSITE" id="PS50181"/>
    </source>
</evidence>